<evidence type="ECO:0008006" key="3">
    <source>
        <dbReference type="Google" id="ProtNLM"/>
    </source>
</evidence>
<dbReference type="RefSeq" id="WP_377390069.1">
    <property type="nucleotide sequence ID" value="NZ_JBHSAN010000020.1"/>
</dbReference>
<evidence type="ECO:0000313" key="1">
    <source>
        <dbReference type="EMBL" id="MFD2799644.1"/>
    </source>
</evidence>
<dbReference type="Proteomes" id="UP001597478">
    <property type="component" value="Unassembled WGS sequence"/>
</dbReference>
<sequence>MRLLPRIPAAVRRRRPADAAVETLSSFDPPGGFDGFHEFTALPDGDGSVLRHLIAMRVHGKARLTWPLLYRPLHDALLEDLLDRAEENLTGEVARPARWSLPVRLLRGLRSR</sequence>
<comment type="caution">
    <text evidence="1">The sequence shown here is derived from an EMBL/GenBank/DDBJ whole genome shotgun (WGS) entry which is preliminary data.</text>
</comment>
<organism evidence="1 2">
    <name type="scientific">Prauserella oleivorans</name>
    <dbReference type="NCBI Taxonomy" id="1478153"/>
    <lineage>
        <taxon>Bacteria</taxon>
        <taxon>Bacillati</taxon>
        <taxon>Actinomycetota</taxon>
        <taxon>Actinomycetes</taxon>
        <taxon>Pseudonocardiales</taxon>
        <taxon>Pseudonocardiaceae</taxon>
        <taxon>Prauserella</taxon>
    </lineage>
</organism>
<proteinExistence type="predicted"/>
<protein>
    <recommendedName>
        <fullName evidence="3">DUF2867 domain-containing protein</fullName>
    </recommendedName>
</protein>
<gene>
    <name evidence="1" type="ORF">ACFS2C_09585</name>
</gene>
<name>A0ABW5W6Q0_9PSEU</name>
<accession>A0ABW5W6Q0</accession>
<reference evidence="2" key="1">
    <citation type="journal article" date="2019" name="Int. J. Syst. Evol. Microbiol.">
        <title>The Global Catalogue of Microorganisms (GCM) 10K type strain sequencing project: providing services to taxonomists for standard genome sequencing and annotation.</title>
        <authorList>
            <consortium name="The Broad Institute Genomics Platform"/>
            <consortium name="The Broad Institute Genome Sequencing Center for Infectious Disease"/>
            <person name="Wu L."/>
            <person name="Ma J."/>
        </authorList>
    </citation>
    <scope>NUCLEOTIDE SEQUENCE [LARGE SCALE GENOMIC DNA]</scope>
    <source>
        <strain evidence="2">IBRC-M 10906</strain>
    </source>
</reference>
<dbReference type="EMBL" id="JBHUOF010000011">
    <property type="protein sequence ID" value="MFD2799644.1"/>
    <property type="molecule type" value="Genomic_DNA"/>
</dbReference>
<keyword evidence="2" id="KW-1185">Reference proteome</keyword>
<evidence type="ECO:0000313" key="2">
    <source>
        <dbReference type="Proteomes" id="UP001597478"/>
    </source>
</evidence>